<dbReference type="Proteomes" id="UP000281332">
    <property type="component" value="Unassembled WGS sequence"/>
</dbReference>
<dbReference type="Pfam" id="PF01613">
    <property type="entry name" value="Flavin_Reduct"/>
    <property type="match status" value="1"/>
</dbReference>
<dbReference type="GO" id="GO:0042602">
    <property type="term" value="F:riboflavin reductase (NADPH) activity"/>
    <property type="evidence" value="ECO:0007669"/>
    <property type="project" value="TreeGrafter"/>
</dbReference>
<feature type="domain" description="Flavin reductase like" evidence="2">
    <location>
        <begin position="23"/>
        <end position="168"/>
    </location>
</feature>
<evidence type="ECO:0000313" key="4">
    <source>
        <dbReference type="Proteomes" id="UP000281332"/>
    </source>
</evidence>
<dbReference type="EMBL" id="RMVG01000006">
    <property type="protein sequence ID" value="RPE01176.1"/>
    <property type="molecule type" value="Genomic_DNA"/>
</dbReference>
<keyword evidence="1" id="KW-0560">Oxidoreductase</keyword>
<dbReference type="GO" id="GO:0010181">
    <property type="term" value="F:FMN binding"/>
    <property type="evidence" value="ECO:0007669"/>
    <property type="project" value="InterPro"/>
</dbReference>
<evidence type="ECO:0000259" key="2">
    <source>
        <dbReference type="SMART" id="SM00903"/>
    </source>
</evidence>
<dbReference type="OrthoDB" id="6401628at2"/>
<protein>
    <submittedName>
        <fullName evidence="3">FMN reductase</fullName>
    </submittedName>
</protein>
<dbReference type="InterPro" id="IPR012349">
    <property type="entry name" value="Split_barrel_FMN-bd"/>
</dbReference>
<accession>A0A3N4NZ29</accession>
<dbReference type="GO" id="GO:0006208">
    <property type="term" value="P:pyrimidine nucleobase catabolic process"/>
    <property type="evidence" value="ECO:0007669"/>
    <property type="project" value="TreeGrafter"/>
</dbReference>
<dbReference type="InterPro" id="IPR050268">
    <property type="entry name" value="NADH-dep_flavin_reductase"/>
</dbReference>
<comment type="caution">
    <text evidence="3">The sequence shown here is derived from an EMBL/GenBank/DDBJ whole genome shotgun (WGS) entry which is preliminary data.</text>
</comment>
<dbReference type="RefSeq" id="WP_123800787.1">
    <property type="nucleotide sequence ID" value="NZ_RMVG01000006.1"/>
</dbReference>
<dbReference type="AlphaFoldDB" id="A0A3N4NZ29"/>
<reference evidence="3 4" key="1">
    <citation type="submission" date="2018-11" db="EMBL/GenBank/DDBJ databases">
        <title>Whole genome sequencing of Pantoea sp. RIT388.</title>
        <authorList>
            <person name="Gan H.M."/>
            <person name="Hudson A.O."/>
        </authorList>
    </citation>
    <scope>NUCLEOTIDE SEQUENCE [LARGE SCALE GENOMIC DNA]</scope>
    <source>
        <strain evidence="3 4">RIT388</strain>
    </source>
</reference>
<dbReference type="Gene3D" id="2.30.110.10">
    <property type="entry name" value="Electron Transport, Fmn-binding Protein, Chain A"/>
    <property type="match status" value="1"/>
</dbReference>
<organism evidence="3 4">
    <name type="scientific">Candidatus Pantoea deserta</name>
    <dbReference type="NCBI Taxonomy" id="1869313"/>
    <lineage>
        <taxon>Bacteria</taxon>
        <taxon>Pseudomonadati</taxon>
        <taxon>Pseudomonadota</taxon>
        <taxon>Gammaproteobacteria</taxon>
        <taxon>Enterobacterales</taxon>
        <taxon>Erwiniaceae</taxon>
        <taxon>Pantoea</taxon>
    </lineage>
</organism>
<dbReference type="InterPro" id="IPR002563">
    <property type="entry name" value="Flavin_Rdtase-like_dom"/>
</dbReference>
<evidence type="ECO:0000313" key="3">
    <source>
        <dbReference type="EMBL" id="RPE01176.1"/>
    </source>
</evidence>
<dbReference type="SUPFAM" id="SSF50475">
    <property type="entry name" value="FMN-binding split barrel"/>
    <property type="match status" value="1"/>
</dbReference>
<proteinExistence type="predicted"/>
<evidence type="ECO:0000256" key="1">
    <source>
        <dbReference type="ARBA" id="ARBA00023002"/>
    </source>
</evidence>
<keyword evidence="4" id="KW-1185">Reference proteome</keyword>
<dbReference type="SMART" id="SM00903">
    <property type="entry name" value="Flavin_Reduct"/>
    <property type="match status" value="1"/>
</dbReference>
<dbReference type="PANTHER" id="PTHR30466">
    <property type="entry name" value="FLAVIN REDUCTASE"/>
    <property type="match status" value="1"/>
</dbReference>
<name>A0A3N4NZ29_9GAMM</name>
<gene>
    <name evidence="3" type="ORF">BBB56_09880</name>
</gene>
<sequence length="169" mass="17737">MPTDVIPPEVEALSAQQQFRNAMAQLAAAVHIVTTDGPAGKAGFAASAVCSVTDSPPTLLVCLNRGSSAWEATVQNALLCINTLSAGQQAISAVFGGKTAMADRFSKIDWIERAGKAPALAGAAMSIDCHIVNTTTVGSHDVLFCEVQDILDNQTGTSLLYFNRQYHSL</sequence>
<dbReference type="PANTHER" id="PTHR30466:SF1">
    <property type="entry name" value="FMN REDUCTASE (NADH) RUTF"/>
    <property type="match status" value="1"/>
</dbReference>